<dbReference type="AlphaFoldDB" id="A0AAV6FXN8"/>
<gene>
    <name evidence="2" type="ORF">AALO_G00219150</name>
</gene>
<dbReference type="EMBL" id="JADWDJ010000017">
    <property type="protein sequence ID" value="KAG5267204.1"/>
    <property type="molecule type" value="Genomic_DNA"/>
</dbReference>
<evidence type="ECO:0000313" key="2">
    <source>
        <dbReference type="EMBL" id="KAG5267204.1"/>
    </source>
</evidence>
<protein>
    <submittedName>
        <fullName evidence="2">Uncharacterized protein</fullName>
    </submittedName>
</protein>
<accession>A0AAV6FXN8</accession>
<name>A0AAV6FXN8_9TELE</name>
<keyword evidence="1" id="KW-0812">Transmembrane</keyword>
<organism evidence="2 3">
    <name type="scientific">Alosa alosa</name>
    <name type="common">allis shad</name>
    <dbReference type="NCBI Taxonomy" id="278164"/>
    <lineage>
        <taxon>Eukaryota</taxon>
        <taxon>Metazoa</taxon>
        <taxon>Chordata</taxon>
        <taxon>Craniata</taxon>
        <taxon>Vertebrata</taxon>
        <taxon>Euteleostomi</taxon>
        <taxon>Actinopterygii</taxon>
        <taxon>Neopterygii</taxon>
        <taxon>Teleostei</taxon>
        <taxon>Clupei</taxon>
        <taxon>Clupeiformes</taxon>
        <taxon>Clupeoidei</taxon>
        <taxon>Clupeidae</taxon>
        <taxon>Alosa</taxon>
    </lineage>
</organism>
<keyword evidence="3" id="KW-1185">Reference proteome</keyword>
<sequence>MKRETEEDNPVSCINTCLIASRVLSKTALTMTGVFKLFAATFLALAATLFRMVDCVGGLMYVQGPLSTSYNYQTVTDVYEVPSEEQHLNIRISQR</sequence>
<comment type="caution">
    <text evidence="2">The sequence shown here is derived from an EMBL/GenBank/DDBJ whole genome shotgun (WGS) entry which is preliminary data.</text>
</comment>
<keyword evidence="1" id="KW-1133">Transmembrane helix</keyword>
<proteinExistence type="predicted"/>
<evidence type="ECO:0000313" key="3">
    <source>
        <dbReference type="Proteomes" id="UP000823561"/>
    </source>
</evidence>
<feature type="transmembrane region" description="Helical" evidence="1">
    <location>
        <begin position="28"/>
        <end position="50"/>
    </location>
</feature>
<reference evidence="2 3" key="1">
    <citation type="submission" date="2020-10" db="EMBL/GenBank/DDBJ databases">
        <title>Chromosome-scale genome assembly of the Allis shad, Alosa alosa.</title>
        <authorList>
            <person name="Margot Z."/>
            <person name="Christophe K."/>
            <person name="Cabau C."/>
            <person name="Louis A."/>
            <person name="Berthelot C."/>
            <person name="Parey E."/>
            <person name="Roest Crollius H."/>
            <person name="Montfort J."/>
            <person name="Robinson-Rechavi M."/>
            <person name="Bucao C."/>
            <person name="Bouchez O."/>
            <person name="Gislard M."/>
            <person name="Lluch J."/>
            <person name="Milhes M."/>
            <person name="Lampietro C."/>
            <person name="Lopez Roques C."/>
            <person name="Donnadieu C."/>
            <person name="Braasch I."/>
            <person name="Desvignes T."/>
            <person name="Postlethwait J."/>
            <person name="Bobe J."/>
            <person name="Guiguen Y."/>
        </authorList>
    </citation>
    <scope>NUCLEOTIDE SEQUENCE [LARGE SCALE GENOMIC DNA]</scope>
    <source>
        <strain evidence="2">M-15738</strain>
        <tissue evidence="2">Blood</tissue>
    </source>
</reference>
<dbReference type="Proteomes" id="UP000823561">
    <property type="component" value="Chromosome 17"/>
</dbReference>
<evidence type="ECO:0000256" key="1">
    <source>
        <dbReference type="SAM" id="Phobius"/>
    </source>
</evidence>
<keyword evidence="1" id="KW-0472">Membrane</keyword>